<dbReference type="AlphaFoldDB" id="A0A162J205"/>
<dbReference type="InterPro" id="IPR046936">
    <property type="entry name" value="BIM1-like"/>
</dbReference>
<keyword evidence="13" id="KW-1185">Reference proteome</keyword>
<organism evidence="12 13">
    <name type="scientific">Niveomyces insectorum RCEF 264</name>
    <dbReference type="NCBI Taxonomy" id="1081102"/>
    <lineage>
        <taxon>Eukaryota</taxon>
        <taxon>Fungi</taxon>
        <taxon>Dikarya</taxon>
        <taxon>Ascomycota</taxon>
        <taxon>Pezizomycotina</taxon>
        <taxon>Sordariomycetes</taxon>
        <taxon>Hypocreomycetidae</taxon>
        <taxon>Hypocreales</taxon>
        <taxon>Cordycipitaceae</taxon>
        <taxon>Niveomyces</taxon>
    </lineage>
</organism>
<keyword evidence="5 9" id="KW-0472">Membrane</keyword>
<feature type="signal peptide" evidence="10">
    <location>
        <begin position="1"/>
        <end position="20"/>
    </location>
</feature>
<sequence length="271" mass="28243">MPSLRSSTLVVVGLAARALAANVNSDMGPAAFLFPDDRAYSAALDNTAPCGSVAQVGNRTDFPLTGGFVSLVDQEEAFNVQIAVSYSENPTSLDEFTALVAAPRIQDLYEGHTCVPVPNAPSNVSVGDHATLQVTYQSVWDSTVNQTFYACADITYILDADFTQNDYCFNATIGGPATTATTPAAATPTNTGSGNTDTPSSDNDNNNNNNTPSGHKGVAKGTIAGAVVGSVVGAAVLAGAGWFLYRLGAKHERLSMMRAHRNTMALSDLNK</sequence>
<dbReference type="EMBL" id="AZHD01000006">
    <property type="protein sequence ID" value="OAA62652.1"/>
    <property type="molecule type" value="Genomic_DNA"/>
</dbReference>
<feature type="region of interest" description="Disordered" evidence="8">
    <location>
        <begin position="179"/>
        <end position="216"/>
    </location>
</feature>
<evidence type="ECO:0000256" key="4">
    <source>
        <dbReference type="ARBA" id="ARBA00022729"/>
    </source>
</evidence>
<evidence type="ECO:0000256" key="2">
    <source>
        <dbReference type="ARBA" id="ARBA00022475"/>
    </source>
</evidence>
<evidence type="ECO:0000256" key="10">
    <source>
        <dbReference type="SAM" id="SignalP"/>
    </source>
</evidence>
<feature type="transmembrane region" description="Helical" evidence="9">
    <location>
        <begin position="223"/>
        <end position="245"/>
    </location>
</feature>
<evidence type="ECO:0000256" key="9">
    <source>
        <dbReference type="SAM" id="Phobius"/>
    </source>
</evidence>
<dbReference type="CDD" id="cd21176">
    <property type="entry name" value="LPMO_auxiliary-like"/>
    <property type="match status" value="1"/>
</dbReference>
<keyword evidence="2" id="KW-1003">Cell membrane</keyword>
<keyword evidence="4 10" id="KW-0732">Signal</keyword>
<feature type="domain" description="Copper acquisition factor BIM1-like" evidence="11">
    <location>
        <begin position="27"/>
        <end position="172"/>
    </location>
</feature>
<dbReference type="GO" id="GO:0005886">
    <property type="term" value="C:plasma membrane"/>
    <property type="evidence" value="ECO:0007669"/>
    <property type="project" value="UniProtKB-SubCell"/>
</dbReference>
<evidence type="ECO:0000256" key="8">
    <source>
        <dbReference type="SAM" id="MobiDB-lite"/>
    </source>
</evidence>
<evidence type="ECO:0000313" key="13">
    <source>
        <dbReference type="Proteomes" id="UP000076874"/>
    </source>
</evidence>
<dbReference type="InterPro" id="IPR046530">
    <property type="entry name" value="BIM1-like_dom"/>
</dbReference>
<keyword evidence="3" id="KW-0336">GPI-anchor</keyword>
<evidence type="ECO:0000256" key="6">
    <source>
        <dbReference type="ARBA" id="ARBA00023180"/>
    </source>
</evidence>
<dbReference type="Proteomes" id="UP000076874">
    <property type="component" value="Unassembled WGS sequence"/>
</dbReference>
<keyword evidence="7" id="KW-0449">Lipoprotein</keyword>
<comment type="subcellular location">
    <subcellularLocation>
        <location evidence="1">Cell membrane</location>
        <topology evidence="1">Lipid-anchor</topology>
        <topology evidence="1">GPI-anchor</topology>
    </subcellularLocation>
</comment>
<protein>
    <submittedName>
        <fullName evidence="12">Cytokine inducing-glycoprotein</fullName>
    </submittedName>
</protein>
<dbReference type="Pfam" id="PF20238">
    <property type="entry name" value="BIM1-like_dom"/>
    <property type="match status" value="1"/>
</dbReference>
<evidence type="ECO:0000313" key="12">
    <source>
        <dbReference type="EMBL" id="OAA62652.1"/>
    </source>
</evidence>
<dbReference type="OrthoDB" id="2587363at2759"/>
<reference evidence="12 13" key="1">
    <citation type="journal article" date="2016" name="Genome Biol. Evol.">
        <title>Divergent and convergent evolution of fungal pathogenicity.</title>
        <authorList>
            <person name="Shang Y."/>
            <person name="Xiao G."/>
            <person name="Zheng P."/>
            <person name="Cen K."/>
            <person name="Zhan S."/>
            <person name="Wang C."/>
        </authorList>
    </citation>
    <scope>NUCLEOTIDE SEQUENCE [LARGE SCALE GENOMIC DNA]</scope>
    <source>
        <strain evidence="12 13">RCEF 264</strain>
    </source>
</reference>
<evidence type="ECO:0000256" key="1">
    <source>
        <dbReference type="ARBA" id="ARBA00004609"/>
    </source>
</evidence>
<name>A0A162J205_9HYPO</name>
<dbReference type="PANTHER" id="PTHR34992">
    <property type="entry name" value="HYPHAL ANASTAMOSIS-7 PROTEIN"/>
    <property type="match status" value="1"/>
</dbReference>
<keyword evidence="9" id="KW-1133">Transmembrane helix</keyword>
<comment type="caution">
    <text evidence="12">The sequence shown here is derived from an EMBL/GenBank/DDBJ whole genome shotgun (WGS) entry which is preliminary data.</text>
</comment>
<keyword evidence="9" id="KW-0812">Transmembrane</keyword>
<evidence type="ECO:0000256" key="3">
    <source>
        <dbReference type="ARBA" id="ARBA00022622"/>
    </source>
</evidence>
<dbReference type="STRING" id="1081102.A0A162J205"/>
<dbReference type="PANTHER" id="PTHR34992:SF5">
    <property type="entry name" value="ANCHORED PROTEIN, PUTATIVE (AFU_ORTHOLOGUE AFUA_6G02800)-RELATED"/>
    <property type="match status" value="1"/>
</dbReference>
<accession>A0A162J205</accession>
<keyword evidence="6" id="KW-0325">Glycoprotein</keyword>
<gene>
    <name evidence="12" type="ORF">SPI_04192</name>
</gene>
<evidence type="ECO:0000256" key="5">
    <source>
        <dbReference type="ARBA" id="ARBA00023136"/>
    </source>
</evidence>
<dbReference type="GO" id="GO:0098552">
    <property type="term" value="C:side of membrane"/>
    <property type="evidence" value="ECO:0007669"/>
    <property type="project" value="UniProtKB-KW"/>
</dbReference>
<evidence type="ECO:0000256" key="7">
    <source>
        <dbReference type="ARBA" id="ARBA00023288"/>
    </source>
</evidence>
<feature type="compositionally biased region" description="Low complexity" evidence="8">
    <location>
        <begin position="179"/>
        <end position="213"/>
    </location>
</feature>
<feature type="chain" id="PRO_5007835648" evidence="10">
    <location>
        <begin position="21"/>
        <end position="271"/>
    </location>
</feature>
<evidence type="ECO:0000259" key="11">
    <source>
        <dbReference type="Pfam" id="PF20238"/>
    </source>
</evidence>
<proteinExistence type="predicted"/>